<feature type="signal peptide" evidence="1">
    <location>
        <begin position="1"/>
        <end position="18"/>
    </location>
</feature>
<name>A0A3D8T2C1_9EURO</name>
<comment type="caution">
    <text evidence="2">The sequence shown here is derived from an EMBL/GenBank/DDBJ whole genome shotgun (WGS) entry which is preliminary data.</text>
</comment>
<keyword evidence="3" id="KW-1185">Reference proteome</keyword>
<feature type="chain" id="PRO_5017828447" description="Cyanovirin-N domain-containing protein" evidence="1">
    <location>
        <begin position="19"/>
        <end position="143"/>
    </location>
</feature>
<dbReference type="PANTHER" id="PTHR35605:SF1">
    <property type="entry name" value="ECP2 EFFECTOR PROTEIN DOMAIN-CONTAINING PROTEIN-RELATED"/>
    <property type="match status" value="1"/>
</dbReference>
<evidence type="ECO:0008006" key="4">
    <source>
        <dbReference type="Google" id="ProtNLM"/>
    </source>
</evidence>
<gene>
    <name evidence="2" type="ORF">DSM5745_00002</name>
</gene>
<sequence>MRIQIPTVLVAFFAMVSADKLTCATEDNAAPWSAISDGMHWIGTAEHSNRGFDEHGKLTMDHPGSAVLPANRCTRLYCNNGGAFWWCNEGERERYMGIRNIREGAAVIARDCPKYSKEKKTWAGGHLEHDDKWTVWVEFDHAC</sequence>
<protein>
    <recommendedName>
        <fullName evidence="4">Cyanovirin-N domain-containing protein</fullName>
    </recommendedName>
</protein>
<dbReference type="GeneID" id="38110372"/>
<organism evidence="2 3">
    <name type="scientific">Aspergillus mulundensis</name>
    <dbReference type="NCBI Taxonomy" id="1810919"/>
    <lineage>
        <taxon>Eukaryota</taxon>
        <taxon>Fungi</taxon>
        <taxon>Dikarya</taxon>
        <taxon>Ascomycota</taxon>
        <taxon>Pezizomycotina</taxon>
        <taxon>Eurotiomycetes</taxon>
        <taxon>Eurotiomycetidae</taxon>
        <taxon>Eurotiales</taxon>
        <taxon>Aspergillaceae</taxon>
        <taxon>Aspergillus</taxon>
        <taxon>Aspergillus subgen. Nidulantes</taxon>
    </lineage>
</organism>
<evidence type="ECO:0000256" key="1">
    <source>
        <dbReference type="SAM" id="SignalP"/>
    </source>
</evidence>
<keyword evidence="1" id="KW-0732">Signal</keyword>
<dbReference type="PANTHER" id="PTHR35605">
    <property type="entry name" value="ECP2 EFFECTOR PROTEIN DOMAIN-CONTAINING PROTEIN-RELATED"/>
    <property type="match status" value="1"/>
</dbReference>
<evidence type="ECO:0000313" key="3">
    <source>
        <dbReference type="Proteomes" id="UP000256690"/>
    </source>
</evidence>
<dbReference type="Proteomes" id="UP000256690">
    <property type="component" value="Unassembled WGS sequence"/>
</dbReference>
<dbReference type="AlphaFoldDB" id="A0A3D8T2C1"/>
<reference evidence="2 3" key="1">
    <citation type="journal article" date="2018" name="IMA Fungus">
        <title>IMA Genome-F 9: Draft genome sequence of Annulohypoxylon stygium, Aspergillus mulundensis, Berkeleyomyces basicola (syn. Thielaviopsis basicola), Ceratocystis smalleyi, two Cercospora beticola strains, Coleophoma cylindrospora, Fusarium fracticaudum, Phialophora cf. hyalina, and Morchella septimelata.</title>
        <authorList>
            <person name="Wingfield B.D."/>
            <person name="Bills G.F."/>
            <person name="Dong Y."/>
            <person name="Huang W."/>
            <person name="Nel W.J."/>
            <person name="Swalarsk-Parry B.S."/>
            <person name="Vaghefi N."/>
            <person name="Wilken P.M."/>
            <person name="An Z."/>
            <person name="de Beer Z.W."/>
            <person name="De Vos L."/>
            <person name="Chen L."/>
            <person name="Duong T.A."/>
            <person name="Gao Y."/>
            <person name="Hammerbacher A."/>
            <person name="Kikkert J.R."/>
            <person name="Li Y."/>
            <person name="Li H."/>
            <person name="Li K."/>
            <person name="Li Q."/>
            <person name="Liu X."/>
            <person name="Ma X."/>
            <person name="Naidoo K."/>
            <person name="Pethybridge S.J."/>
            <person name="Sun J."/>
            <person name="Steenkamp E.T."/>
            <person name="van der Nest M.A."/>
            <person name="van Wyk S."/>
            <person name="Wingfield M.J."/>
            <person name="Xiong C."/>
            <person name="Yue Q."/>
            <person name="Zhang X."/>
        </authorList>
    </citation>
    <scope>NUCLEOTIDE SEQUENCE [LARGE SCALE GENOMIC DNA]</scope>
    <source>
        <strain evidence="2 3">DSM 5745</strain>
    </source>
</reference>
<dbReference type="EMBL" id="PVWQ01000001">
    <property type="protein sequence ID" value="RDW92680.1"/>
    <property type="molecule type" value="Genomic_DNA"/>
</dbReference>
<proteinExistence type="predicted"/>
<evidence type="ECO:0000313" key="2">
    <source>
        <dbReference type="EMBL" id="RDW92680.1"/>
    </source>
</evidence>
<dbReference type="RefSeq" id="XP_026607863.1">
    <property type="nucleotide sequence ID" value="XM_026742018.1"/>
</dbReference>
<accession>A0A3D8T2C1</accession>
<dbReference type="OrthoDB" id="4467589at2759"/>